<evidence type="ECO:0000313" key="12">
    <source>
        <dbReference type="Proteomes" id="UP000069940"/>
    </source>
</evidence>
<evidence type="ECO:0000313" key="11">
    <source>
        <dbReference type="EnsemblMetazoa" id="AALFPA23_023451.P34902"/>
    </source>
</evidence>
<evidence type="ECO:0000256" key="3">
    <source>
        <dbReference type="ARBA" id="ARBA00022692"/>
    </source>
</evidence>
<name>A0ABM2A127_AEDAL</name>
<dbReference type="PROSITE" id="PS51049">
    <property type="entry name" value="KASH"/>
    <property type="match status" value="1"/>
</dbReference>
<evidence type="ECO:0000256" key="8">
    <source>
        <dbReference type="PROSITE-ProRule" id="PRU00385"/>
    </source>
</evidence>
<protein>
    <recommendedName>
        <fullName evidence="10">KASH domain-containing protein</fullName>
    </recommendedName>
</protein>
<feature type="topological domain" description="Cytoplasmic" evidence="8">
    <location>
        <begin position="1"/>
        <end position="3444"/>
    </location>
</feature>
<keyword evidence="5" id="KW-1133">Transmembrane helix</keyword>
<dbReference type="EnsemblMetazoa" id="AALFPA23_023451.R34902">
    <property type="protein sequence ID" value="AALFPA23_023451.P34902"/>
    <property type="gene ID" value="AALFPA23_023451"/>
</dbReference>
<proteinExistence type="inferred from homology"/>
<feature type="compositionally biased region" description="Basic residues" evidence="9">
    <location>
        <begin position="667"/>
        <end position="676"/>
    </location>
</feature>
<evidence type="ECO:0000256" key="2">
    <source>
        <dbReference type="ARBA" id="ARBA00008619"/>
    </source>
</evidence>
<dbReference type="SUPFAM" id="SSF57997">
    <property type="entry name" value="Tropomyosin"/>
    <property type="match status" value="1"/>
</dbReference>
<feature type="domain" description="KASH" evidence="10">
    <location>
        <begin position="3436"/>
        <end position="3494"/>
    </location>
</feature>
<dbReference type="InterPro" id="IPR002017">
    <property type="entry name" value="Spectrin_repeat"/>
</dbReference>
<comment type="similarity">
    <text evidence="2">Belongs to the nesprin family.</text>
</comment>
<evidence type="ECO:0000256" key="1">
    <source>
        <dbReference type="ARBA" id="ARBA00004126"/>
    </source>
</evidence>
<keyword evidence="12" id="KW-1185">Reference proteome</keyword>
<reference evidence="12" key="1">
    <citation type="journal article" date="2015" name="Proc. Natl. Acad. Sci. U.S.A.">
        <title>Genome sequence of the Asian Tiger mosquito, Aedes albopictus, reveals insights into its biology, genetics, and evolution.</title>
        <authorList>
            <person name="Chen X.G."/>
            <person name="Jiang X."/>
            <person name="Gu J."/>
            <person name="Xu M."/>
            <person name="Wu Y."/>
            <person name="Deng Y."/>
            <person name="Zhang C."/>
            <person name="Bonizzoni M."/>
            <person name="Dermauw W."/>
            <person name="Vontas J."/>
            <person name="Armbruster P."/>
            <person name="Huang X."/>
            <person name="Yang Y."/>
            <person name="Zhang H."/>
            <person name="He W."/>
            <person name="Peng H."/>
            <person name="Liu Y."/>
            <person name="Wu K."/>
            <person name="Chen J."/>
            <person name="Lirakis M."/>
            <person name="Topalis P."/>
            <person name="Van Leeuwen T."/>
            <person name="Hall A.B."/>
            <person name="Jiang X."/>
            <person name="Thorpe C."/>
            <person name="Mueller R.L."/>
            <person name="Sun C."/>
            <person name="Waterhouse R.M."/>
            <person name="Yan G."/>
            <person name="Tu Z.J."/>
            <person name="Fang X."/>
            <person name="James A.A."/>
        </authorList>
    </citation>
    <scope>NUCLEOTIDE SEQUENCE [LARGE SCALE GENOMIC DNA]</scope>
    <source>
        <strain evidence="12">Foshan</strain>
    </source>
</reference>
<evidence type="ECO:0000256" key="4">
    <source>
        <dbReference type="ARBA" id="ARBA00022737"/>
    </source>
</evidence>
<accession>A0ABM2A127</accession>
<feature type="topological domain" description="Perinuclear space" evidence="8">
    <location>
        <begin position="3466"/>
        <end position="3494"/>
    </location>
</feature>
<evidence type="ECO:0000256" key="6">
    <source>
        <dbReference type="ARBA" id="ARBA00023136"/>
    </source>
</evidence>
<dbReference type="SMART" id="SM00150">
    <property type="entry name" value="SPEC"/>
    <property type="match status" value="5"/>
</dbReference>
<dbReference type="CDD" id="cd00176">
    <property type="entry name" value="SPEC"/>
    <property type="match status" value="1"/>
</dbReference>
<feature type="compositionally biased region" description="Polar residues" evidence="9">
    <location>
        <begin position="1013"/>
        <end position="1039"/>
    </location>
</feature>
<evidence type="ECO:0000259" key="10">
    <source>
        <dbReference type="PROSITE" id="PS51049"/>
    </source>
</evidence>
<dbReference type="SUPFAM" id="SSF46966">
    <property type="entry name" value="Spectrin repeat"/>
    <property type="match status" value="8"/>
</dbReference>
<dbReference type="RefSeq" id="XP_062704982.1">
    <property type="nucleotide sequence ID" value="XM_062848998.1"/>
</dbReference>
<dbReference type="InterPro" id="IPR018159">
    <property type="entry name" value="Spectrin/alpha-actinin"/>
</dbReference>
<dbReference type="Gene3D" id="1.20.58.60">
    <property type="match status" value="6"/>
</dbReference>
<dbReference type="GeneID" id="134287342"/>
<comment type="subcellular location">
    <subcellularLocation>
        <location evidence="1">Nucleus membrane</location>
    </subcellularLocation>
</comment>
<keyword evidence="3 8" id="KW-0812">Transmembrane</keyword>
<evidence type="ECO:0000256" key="7">
    <source>
        <dbReference type="ARBA" id="ARBA00023242"/>
    </source>
</evidence>
<feature type="region of interest" description="Disordered" evidence="9">
    <location>
        <begin position="988"/>
        <end position="1050"/>
    </location>
</feature>
<dbReference type="Pfam" id="PF00435">
    <property type="entry name" value="Spectrin"/>
    <property type="match status" value="2"/>
</dbReference>
<dbReference type="Proteomes" id="UP000069940">
    <property type="component" value="Unassembled WGS sequence"/>
</dbReference>
<keyword evidence="7" id="KW-0539">Nucleus</keyword>
<feature type="compositionally biased region" description="Basic and acidic residues" evidence="9">
    <location>
        <begin position="988"/>
        <end position="1012"/>
    </location>
</feature>
<dbReference type="SMART" id="SM01249">
    <property type="entry name" value="KASH"/>
    <property type="match status" value="1"/>
</dbReference>
<dbReference type="PANTHER" id="PTHR47535:SF1">
    <property type="entry name" value="NESPRIN-1"/>
    <property type="match status" value="1"/>
</dbReference>
<keyword evidence="4" id="KW-0677">Repeat</keyword>
<dbReference type="InterPro" id="IPR052403">
    <property type="entry name" value="LINC-complex_assoc"/>
</dbReference>
<dbReference type="PANTHER" id="PTHR47535">
    <property type="entry name" value="MUSCLE-SPECIFIC PROTEIN 300 KDA, ISOFORM G"/>
    <property type="match status" value="1"/>
</dbReference>
<feature type="compositionally biased region" description="Basic and acidic residues" evidence="9">
    <location>
        <begin position="677"/>
        <end position="707"/>
    </location>
</feature>
<dbReference type="InterPro" id="IPR012315">
    <property type="entry name" value="KASH"/>
</dbReference>
<evidence type="ECO:0000256" key="5">
    <source>
        <dbReference type="ARBA" id="ARBA00022989"/>
    </source>
</evidence>
<evidence type="ECO:0000256" key="9">
    <source>
        <dbReference type="SAM" id="MobiDB-lite"/>
    </source>
</evidence>
<feature type="region of interest" description="Disordered" evidence="9">
    <location>
        <begin position="654"/>
        <end position="707"/>
    </location>
</feature>
<dbReference type="Pfam" id="PF10541">
    <property type="entry name" value="KASH"/>
    <property type="match status" value="1"/>
</dbReference>
<organism evidence="11 12">
    <name type="scientific">Aedes albopictus</name>
    <name type="common">Asian tiger mosquito</name>
    <name type="synonym">Stegomyia albopicta</name>
    <dbReference type="NCBI Taxonomy" id="7160"/>
    <lineage>
        <taxon>Eukaryota</taxon>
        <taxon>Metazoa</taxon>
        <taxon>Ecdysozoa</taxon>
        <taxon>Arthropoda</taxon>
        <taxon>Hexapoda</taxon>
        <taxon>Insecta</taxon>
        <taxon>Pterygota</taxon>
        <taxon>Neoptera</taxon>
        <taxon>Endopterygota</taxon>
        <taxon>Diptera</taxon>
        <taxon>Nematocera</taxon>
        <taxon>Culicoidea</taxon>
        <taxon>Culicidae</taxon>
        <taxon>Culicinae</taxon>
        <taxon>Aedini</taxon>
        <taxon>Aedes</taxon>
        <taxon>Stegomyia</taxon>
    </lineage>
</organism>
<sequence>MLEEIEHWMATTSILLMDFDTSPEKSNLEEILQHNQRLLTDLREKENQSKSIYEMTENYLQYNDTRDKAEPLRNSFSNIIRIIREKALILEDNIQRINHFIEPSAVGKVDNEMQTSPLVSMDCTDNIPAKHQEASSQANLERSTDNIIIIQSISEGEETVQISNVRNISSNESDNDIIVEAKYTPLKFGESNKLSEITLQNIPTSTFETTFVEPDDSTTEIKVSKDGSRKITLKKVFQPIESIESSDAAKTLVTTTIQPESSVLIMSDNKTTDEQTFDNSEPQKVVGSILEDIQCKVMDVMEQSEGVSSEEKQDSQVLESVAQKVDLIASIVDSPNSNIESTQRIYDIDTKLTEPKYSPTTELPKELITGIDDVWPQLEEPPASVSVTTVKTLSTVTLKAALSDSDIIPDIWPSNMNTGSEYNTPVLPFIKTTEETKSQHVSDDEQSNTLILPENLQSSETDTNKIEDSSCLPLHLGDTANEEVISGDAISTPKTPHVELSIEKSPIEPNLCQQSLDLPANQVDLRKSEINYDEANEPERSSFNQDVEQAITNLQECSIGHPDMEETHDNSEITKDERENQLQVHVSSLKDDQSAIILSMNMPYVPDKSIKVSLVELDATSKNILPVTEEPIAVEKIPGLSDIDIDKGYEADKTAMEGESENDDASKKRKRKKKKGKQDADKDQKSDVPSEIPKDDAEKSDLKQDIDQIRIDPTEVIEGYPDELTAPLQCQIVLPTEVIEATYVEDVHQQTSPVRKDSFEDDADREIALITSDNLLVPLDFEQKSIQTSPENETVKLSKQTSPIISQSVYVDCKEVQTEIHALESESQTVPIESKEQKEQDVQTEPTVAETIEVDESKPEACNVANQTTIVTTTETEMQTTEDFNQLVEPILAKIIDSTVELGIGTSRQSVQTSPVRFIESSIDSAPPSDAQNEFVQTTSIDVVDVQTSTESTYADKGSSPAVPYAVSEIEIQTSPVHALTVDVETFQKESAEPTIDDHREETTSIRLEKTDAQAQTESTETSIQGTQTAVVDQPTTSEPQKKKTKSKKGKKSNLIPIELEVKTELSVPEWENNVEPITITKTYVDSNKMDSTNALNVQIQVEFDHPKQSTTYKPLTDEIFVDNLWKISLVDYFSILRAQTSFAEEKIVPWSEMATMLSKIWSESSSGTIRHPDFFYKPFTSEAYEDSSTDVEKWQSLLNQTENNLELQNLILFDELEKMNIQAEEILVGLTNTAQWNDAERSRQQRIDGAKLHCIMDKLNCLSKYTTENNIDSDQNITASIEHTRRGIEQLIKCLAAAEDTNQRIAEKVHDVSTILQQTNNRLHDIDEKINSAVLDHSLAINEKLYVLEENEMYNNECLDKLTSILENISNSRSAMADTNIEEDFKNVDHMARKIQQTITIERNKLLQLTGLAEEYEQTLLEFEEIASAAADFIDNEISTNSLKELEEEMQRYRKFFVNLSHCKMILESLESNLDPITRTKHADLHSALYNKTSIILERAVDRAARLAQAASKWTVLEKEMRDETQWLQVAQQRVPDLQNVSSEDFEQYIKLYESLHQDILWHHSKMVQHNQIAKIMQECICAPTLEKESSESLTVVTALKEEVSLYLIKLQKFKNHWNRYNAAADKLHEWVCYAQKHLSSITLPQNLAETSVEDMRKFWEVKAQYEVMNKKVYEISCNSLDNALTTISIADEELQRQLHNQLIDSWTTVATRIIDMQNHVYNSIKTSSTTSADKITFIENELRDINSTFKDLKGVLKSSEDLCLYLEKIHTLKTRVHLIDSELGQIALATDFNVEKITELFEISTNVSNQINEEHEAAENFYKRLEIIENGIKAQEKHFIDITKVLDECSSRINGKKPDVEKSLDDCKICQSELSDSWSELMKLRQMLHTLPMNLKVTISPQQTERDLSILQNIHSDLERKCESNMSQLRDRLVLWNKFHRQLETIHNHIQETEFMMDLIQLHETADYHRLLKATERLDALLVEIEHKKHTIDDLQTITKPLLETSEPSVSIEIQETVEQITVLWQNTQENLHDLCQRYEKAVKLWDHYNNICEGVKDCISQNCTTSCEQREVDDLQMLRQCQETVTERKRDLNKLKQFIEDINKQVGFNIGDTMLSEIDEFARRMEDISEDLTFQINTTTCKYAEKAVAQTTYASSNAMVKRIQQDLKLPLPDSQHGDMIMDLETNLLNLSATEACLKNVAPQKPNTSDDDCIYTDFKNLHSLSFALLQDTLHQHQHLLQQMVLQNDVHYMLKYWEIFLLHTAAFLDHKIPSDYSGLQQFRDQYSVLDYLIRQWKTSILKISQFRSGSEDLYESLNQQHYNCIQKLNENREKIEECLRLWRNFKSLRTTLQEATANIEAEKHNLQMEYINIKELPKLITKVDSLQARFSELEGDLIKMNRVVAQLTSSLPEEEINAEIKSEQSSTTLRISKLAENVNTWRIFLMGVSELQSDFKTQCNHIKDNLLELEQCLCNLQRDNPVTSQHHLNMLKNEKLRLVCVKEDLMRINGVKEKLQYCISPFDAKHIHKKVTSLWQLFEKQENTISMLLKQMEDRTHNRKLFLNHYNLLMEWICQFEKRLNDSNKYEMCEEDANFIKSIEDMLLQEVSCKESEVVWFNAIGNDLMKALPPGDIQMEISSKHGILNEAWSKLIRHCQDRRQKISEVSSTAILLEQRINEIKIWMTETEWELKQPLIFENIEKGCLDKLLDDYEKLQRSIEGNSGNIAEILNLCEMLFTDVESWNVHIDRKYISQTVKSLEIRWKHICIDTSKRKQDLLTIWSMLVELQSISDSHQSWIDQTTEFLDDIQNQTNNAKDHENLCDILQKLSTKYADILTQESILQILRKLYISLNKHDRVERSNMHNITMTAKHLLVTWEKMLWKFNSAKTRIEELSNLYASFNREYENIIVSLTQIDVKVTNIKHLQEETDVQTPETKLKCLRDLHNELKYVINLFDAQDELGSSLIELLPDKSVMSEEVQNRIVEYHQLANNIKLTLDSLLDQTNYGHTEKAERDYAVQVDTLSPLSLTAKDAYLYQLRTAITEAKSNLALLKSSISEINASNFMTSTQTISKASAACESSIELIKHLNALLTSECNCSEEEAMSSSIKQESDKYALYLSEWHTKQQKLEELRPFPAAYNIICLHNDDYLTCPLCTNRNWQQIDNDLWRLEQWLSMAEASQRSQHTQPSNDIDTLEDAIQDHREFLLDLDSHKSIIKSLNIVGEHLATHTLDTEKAVKLRERLQNNNMRWDKVCNQASHWQALLHRTLMENKEFHRTVTELSIWLEQTENKIKTSEPIDLTMDKAVIERKFKIFMELRNDLVRCEPRIVSLQETTSQLTKYLDGSTSQKFNEIYAKLTDLRLRFHSIRRLVEVYTVKIAAAIGTDRLLDTITIGADSTQGNQESSGSFSQVAAHDANARNADDGDHINTTVLTRSYRFLGRVLRASLPIQAMLLLLLGVATLMPHGEDYSCSFTNNFARSLEPMLRYPNGPPPI</sequence>
<keyword evidence="6 8" id="KW-0472">Membrane</keyword>
<reference evidence="11" key="2">
    <citation type="submission" date="2025-05" db="UniProtKB">
        <authorList>
            <consortium name="EnsemblMetazoa"/>
        </authorList>
    </citation>
    <scope>IDENTIFICATION</scope>
    <source>
        <strain evidence="11">Foshan</strain>
    </source>
</reference>